<reference evidence="2" key="1">
    <citation type="journal article" date="2021" name="G3 (Bethesda)">
        <title>Genome and transcriptome analysis of the beet armyworm Spodoptera exigua reveals targets for pest control. .</title>
        <authorList>
            <person name="Simon S."/>
            <person name="Breeschoten T."/>
            <person name="Jansen H.J."/>
            <person name="Dirks R.P."/>
            <person name="Schranz M.E."/>
            <person name="Ros V.I.D."/>
        </authorList>
    </citation>
    <scope>NUCLEOTIDE SEQUENCE</scope>
    <source>
        <strain evidence="2">TB_SE_WUR_2020</strain>
    </source>
</reference>
<proteinExistence type="predicted"/>
<feature type="compositionally biased region" description="Basic and acidic residues" evidence="1">
    <location>
        <begin position="336"/>
        <end position="345"/>
    </location>
</feature>
<protein>
    <submittedName>
        <fullName evidence="2">Uncharacterized protein</fullName>
    </submittedName>
</protein>
<organism evidence="2 3">
    <name type="scientific">Spodoptera exigua</name>
    <name type="common">Beet armyworm</name>
    <name type="synonym">Noctua fulgens</name>
    <dbReference type="NCBI Taxonomy" id="7107"/>
    <lineage>
        <taxon>Eukaryota</taxon>
        <taxon>Metazoa</taxon>
        <taxon>Ecdysozoa</taxon>
        <taxon>Arthropoda</taxon>
        <taxon>Hexapoda</taxon>
        <taxon>Insecta</taxon>
        <taxon>Pterygota</taxon>
        <taxon>Neoptera</taxon>
        <taxon>Endopterygota</taxon>
        <taxon>Lepidoptera</taxon>
        <taxon>Glossata</taxon>
        <taxon>Ditrysia</taxon>
        <taxon>Noctuoidea</taxon>
        <taxon>Noctuidae</taxon>
        <taxon>Amphipyrinae</taxon>
        <taxon>Spodoptera</taxon>
    </lineage>
</organism>
<dbReference type="AlphaFoldDB" id="A0A922MX85"/>
<feature type="compositionally biased region" description="Low complexity" evidence="1">
    <location>
        <begin position="282"/>
        <end position="303"/>
    </location>
</feature>
<feature type="compositionally biased region" description="Basic and acidic residues" evidence="1">
    <location>
        <begin position="357"/>
        <end position="366"/>
    </location>
</feature>
<dbReference type="Proteomes" id="UP000814243">
    <property type="component" value="Unassembled WGS sequence"/>
</dbReference>
<gene>
    <name evidence="2" type="ORF">HF086_008656</name>
</gene>
<sequence length="401" mass="44432">MTFQNVTPSTRTSTADTVPVTYYLAAPTYQVPTSTYAGISQQYPVPRTIYNEIYGAQVPSYHQHAHTQHPHRPTPTYPIAHSGNAPLCPSTTSYQMMLQGSDRHHSLRAGFRGTSDQTDALDLSSRFSGASQGTSGIPYPNLSATHGNRSSVLEQQQLLRTLITGIRHVSELANLLAKINETFEGVYTPPPNPTSASFSYPTSQRAAGMGFPLTANPASNIDLATLMSRLDETNRAAPPPPLPYATSYGNLDFRDSPYFRSIYEYYLRQNLPGYLQSLANSTPLQPTNRTTTTVTNATAPNSAETRRTRPTLPSEYRSAPVPHTPRTAPIAGGPIRGHEHQEHKSTPLTRPRPQPYRIEELKKMYDQTRPAQKVQDPRKRNRGRPSHGRPHEAQPQNDHDA</sequence>
<dbReference type="EMBL" id="JACEFF010000098">
    <property type="protein sequence ID" value="KAH9644167.1"/>
    <property type="molecule type" value="Genomic_DNA"/>
</dbReference>
<name>A0A922MX85_SPOEX</name>
<comment type="caution">
    <text evidence="2">The sequence shown here is derived from an EMBL/GenBank/DDBJ whole genome shotgun (WGS) entry which is preliminary data.</text>
</comment>
<feature type="region of interest" description="Disordered" evidence="1">
    <location>
        <begin position="280"/>
        <end position="401"/>
    </location>
</feature>
<feature type="compositionally biased region" description="Basic residues" evidence="1">
    <location>
        <begin position="379"/>
        <end position="388"/>
    </location>
</feature>
<feature type="compositionally biased region" description="Basic and acidic residues" evidence="1">
    <location>
        <begin position="389"/>
        <end position="401"/>
    </location>
</feature>
<evidence type="ECO:0000313" key="3">
    <source>
        <dbReference type="Proteomes" id="UP000814243"/>
    </source>
</evidence>
<accession>A0A922MX85</accession>
<evidence type="ECO:0000256" key="1">
    <source>
        <dbReference type="SAM" id="MobiDB-lite"/>
    </source>
</evidence>
<evidence type="ECO:0000313" key="2">
    <source>
        <dbReference type="EMBL" id="KAH9644167.1"/>
    </source>
</evidence>